<dbReference type="InterPro" id="IPR003362">
    <property type="entry name" value="Bact_transf"/>
</dbReference>
<evidence type="ECO:0000256" key="2">
    <source>
        <dbReference type="ARBA" id="ARBA00006464"/>
    </source>
</evidence>
<dbReference type="EMBL" id="JFYZ01000005">
    <property type="protein sequence ID" value="EZP82834.1"/>
    <property type="molecule type" value="Genomic_DNA"/>
</dbReference>
<dbReference type="GO" id="GO:0000271">
    <property type="term" value="P:polysaccharide biosynthetic process"/>
    <property type="evidence" value="ECO:0007669"/>
    <property type="project" value="UniProtKB-KW"/>
</dbReference>
<dbReference type="KEGG" id="nre:BES08_18940"/>
<dbReference type="GO" id="GO:0016780">
    <property type="term" value="F:phosphotransferase activity, for other substituted phosphate groups"/>
    <property type="evidence" value="ECO:0007669"/>
    <property type="project" value="TreeGrafter"/>
</dbReference>
<dbReference type="EMBL" id="CP017076">
    <property type="protein sequence ID" value="AOR78978.1"/>
    <property type="molecule type" value="Genomic_DNA"/>
</dbReference>
<keyword evidence="5 9" id="KW-0812">Transmembrane</keyword>
<evidence type="ECO:0000313" key="11">
    <source>
        <dbReference type="EMBL" id="AOR78978.1"/>
    </source>
</evidence>
<dbReference type="Proteomes" id="UP000094626">
    <property type="component" value="Plasmid pSA1"/>
</dbReference>
<dbReference type="PATRIC" id="fig|158500.4.peg.1802"/>
<dbReference type="AlphaFoldDB" id="A0A031K0Z1"/>
<protein>
    <submittedName>
        <fullName evidence="12">UDP-phosphate galactose phosphotransferase</fullName>
    </submittedName>
</protein>
<evidence type="ECO:0000256" key="9">
    <source>
        <dbReference type="SAM" id="Phobius"/>
    </source>
</evidence>
<keyword evidence="7 9" id="KW-0472">Membrane</keyword>
<evidence type="ECO:0000256" key="1">
    <source>
        <dbReference type="ARBA" id="ARBA00004236"/>
    </source>
</evidence>
<comment type="subcellular location">
    <subcellularLocation>
        <location evidence="1">Cell membrane</location>
    </subcellularLocation>
</comment>
<evidence type="ECO:0000313" key="13">
    <source>
        <dbReference type="Proteomes" id="UP000024329"/>
    </source>
</evidence>
<keyword evidence="6 9" id="KW-1133">Transmembrane helix</keyword>
<dbReference type="PANTHER" id="PTHR30576:SF4">
    <property type="entry name" value="UNDECAPRENYL-PHOSPHATE GALACTOSE PHOSPHOTRANSFERASE"/>
    <property type="match status" value="1"/>
</dbReference>
<comment type="similarity">
    <text evidence="2">Belongs to the bacterial sugar transferase family.</text>
</comment>
<keyword evidence="14" id="KW-1185">Reference proteome</keyword>
<evidence type="ECO:0000256" key="6">
    <source>
        <dbReference type="ARBA" id="ARBA00022989"/>
    </source>
</evidence>
<reference evidence="12 13" key="1">
    <citation type="submission" date="2014-03" db="EMBL/GenBank/DDBJ databases">
        <title>Whole genome sequence of Novosphingobium resinovorum KF1.</title>
        <authorList>
            <person name="Gan H.M."/>
            <person name="Gan H.Y."/>
            <person name="Chew T.H."/>
            <person name="Savka M.A."/>
        </authorList>
    </citation>
    <scope>NUCLEOTIDE SEQUENCE [LARGE SCALE GENOMIC DNA]</scope>
    <source>
        <strain evidence="12 13">KF1</strain>
    </source>
</reference>
<name>A0A031K0Z1_9SPHN</name>
<evidence type="ECO:0000256" key="5">
    <source>
        <dbReference type="ARBA" id="ARBA00022692"/>
    </source>
</evidence>
<reference evidence="11" key="2">
    <citation type="submission" date="2016-08" db="EMBL/GenBank/DDBJ databases">
        <authorList>
            <person name="Seilhamer J.J."/>
        </authorList>
    </citation>
    <scope>NUCLEOTIDE SEQUENCE [LARGE SCALE GENOMIC DNA]</scope>
    <source>
        <strain evidence="11">SA1</strain>
        <plasmid evidence="11">pSA1</plasmid>
    </source>
</reference>
<dbReference type="Proteomes" id="UP000024329">
    <property type="component" value="Unassembled WGS sequence"/>
</dbReference>
<keyword evidence="8" id="KW-0270">Exopolysaccharide synthesis</keyword>
<feature type="transmembrane region" description="Helical" evidence="9">
    <location>
        <begin position="63"/>
        <end position="86"/>
    </location>
</feature>
<organism evidence="12 13">
    <name type="scientific">Novosphingobium resinovorum</name>
    <dbReference type="NCBI Taxonomy" id="158500"/>
    <lineage>
        <taxon>Bacteria</taxon>
        <taxon>Pseudomonadati</taxon>
        <taxon>Pseudomonadota</taxon>
        <taxon>Alphaproteobacteria</taxon>
        <taxon>Sphingomonadales</taxon>
        <taxon>Sphingomonadaceae</taxon>
        <taxon>Novosphingobium</taxon>
    </lineage>
</organism>
<evidence type="ECO:0000256" key="7">
    <source>
        <dbReference type="ARBA" id="ARBA00023136"/>
    </source>
</evidence>
<evidence type="ECO:0000256" key="3">
    <source>
        <dbReference type="ARBA" id="ARBA00022475"/>
    </source>
</evidence>
<evidence type="ECO:0000313" key="14">
    <source>
        <dbReference type="Proteomes" id="UP000094626"/>
    </source>
</evidence>
<dbReference type="GO" id="GO:0005886">
    <property type="term" value="C:plasma membrane"/>
    <property type="evidence" value="ECO:0007669"/>
    <property type="project" value="UniProtKB-SubCell"/>
</dbReference>
<dbReference type="PANTHER" id="PTHR30576">
    <property type="entry name" value="COLANIC BIOSYNTHESIS UDP-GLUCOSE LIPID CARRIER TRANSFERASE"/>
    <property type="match status" value="1"/>
</dbReference>
<feature type="domain" description="Bacterial sugar transferase" evidence="10">
    <location>
        <begin position="59"/>
        <end position="248"/>
    </location>
</feature>
<keyword evidence="3" id="KW-1003">Cell membrane</keyword>
<sequence>MDGNSAGTQARIHESFSDAYSPSSTEREEATQLAPIVPGARSRWDCWDLLAQPDHVLARPFDIAIASLAIIAFLPLFIIVAIAIWVDQPGPVIFAQRRVGRNGRGFPCFKFRSMQLDAERSLDGILRENPHLRAQWERDRKLPNDPRVTRVGRIIRVTSLDELPQLFNVLRGEMSIVGPRPIVVDEMPRYGRYIHHYLAVRPGLTGLWQVSGRSSVTYRRRIAADIRYTRARTLAYDARILAATIPAVASGRGSC</sequence>
<accession>A0A031K0Z1</accession>
<dbReference type="Pfam" id="PF02397">
    <property type="entry name" value="Bac_transf"/>
    <property type="match status" value="1"/>
</dbReference>
<evidence type="ECO:0000259" key="10">
    <source>
        <dbReference type="Pfam" id="PF02397"/>
    </source>
</evidence>
<evidence type="ECO:0000256" key="4">
    <source>
        <dbReference type="ARBA" id="ARBA00022679"/>
    </source>
</evidence>
<evidence type="ECO:0000256" key="8">
    <source>
        <dbReference type="ARBA" id="ARBA00023169"/>
    </source>
</evidence>
<reference evidence="14" key="3">
    <citation type="journal article" date="2017" name="J. Biotechnol.">
        <title>Complete genome sequence of Novosphingobium resinovorum SA1, a versatile xenobiotic-degrading bacterium capable of utilizing sulfanilic acid.</title>
        <authorList>
            <person name="Hegedus B."/>
            <person name="Kos P.B."/>
            <person name="Balint B."/>
            <person name="Maroti G."/>
            <person name="Gan H.M."/>
            <person name="Perei K."/>
            <person name="Rakhely G."/>
        </authorList>
    </citation>
    <scope>NUCLEOTIDE SEQUENCE [LARGE SCALE GENOMIC DNA]</scope>
    <source>
        <strain evidence="14">SA1</strain>
    </source>
</reference>
<dbReference type="eggNOG" id="COG2148">
    <property type="taxonomic scope" value="Bacteria"/>
</dbReference>
<keyword evidence="11" id="KW-0614">Plasmid</keyword>
<evidence type="ECO:0000313" key="12">
    <source>
        <dbReference type="EMBL" id="EZP82834.1"/>
    </source>
</evidence>
<geneLocation type="plasmid" evidence="11 14">
    <name>pSA1</name>
</geneLocation>
<proteinExistence type="inferred from homology"/>
<gene>
    <name evidence="11" type="ORF">BES08_18940</name>
    <name evidence="12" type="ORF">BV97_01758</name>
</gene>
<dbReference type="OrthoDB" id="9808602at2"/>
<keyword evidence="4 12" id="KW-0808">Transferase</keyword>